<keyword evidence="3 7" id="KW-0808">Transferase</keyword>
<name>A0A0G7ZM95_9MOLU</name>
<dbReference type="SMART" id="SM00563">
    <property type="entry name" value="PlsC"/>
    <property type="match status" value="1"/>
</dbReference>
<dbReference type="GO" id="GO:0006654">
    <property type="term" value="P:phosphatidic acid biosynthetic process"/>
    <property type="evidence" value="ECO:0007669"/>
    <property type="project" value="TreeGrafter"/>
</dbReference>
<evidence type="ECO:0000256" key="1">
    <source>
        <dbReference type="ARBA" id="ARBA00005189"/>
    </source>
</evidence>
<organism evidence="7 8">
    <name type="scientific">Candidatus Hepatoplasma crinochetorum</name>
    <dbReference type="NCBI Taxonomy" id="295596"/>
    <lineage>
        <taxon>Bacteria</taxon>
        <taxon>Bacillati</taxon>
        <taxon>Mycoplasmatota</taxon>
        <taxon>Mollicutes</taxon>
        <taxon>Candidatus Hepatoplasmataceae</taxon>
        <taxon>Candidatus Hepatoplasma</taxon>
    </lineage>
</organism>
<dbReference type="CDD" id="cd07989">
    <property type="entry name" value="LPLAT_AGPAT-like"/>
    <property type="match status" value="1"/>
</dbReference>
<evidence type="ECO:0000256" key="4">
    <source>
        <dbReference type="ARBA" id="ARBA00023098"/>
    </source>
</evidence>
<dbReference type="GO" id="GO:0003841">
    <property type="term" value="F:1-acylglycerol-3-phosphate O-acyltransferase activity"/>
    <property type="evidence" value="ECO:0007669"/>
    <property type="project" value="TreeGrafter"/>
</dbReference>
<evidence type="ECO:0000259" key="6">
    <source>
        <dbReference type="SMART" id="SM00563"/>
    </source>
</evidence>
<feature type="domain" description="Phospholipid/glycerol acyltransferase" evidence="6">
    <location>
        <begin position="82"/>
        <end position="199"/>
    </location>
</feature>
<reference evidence="8" key="1">
    <citation type="submission" date="2015-05" db="EMBL/GenBank/DDBJ databases">
        <authorList>
            <person name="Collingro A."/>
        </authorList>
    </citation>
    <scope>NUCLEOTIDE SEQUENCE [LARGE SCALE GENOMIC DNA]</scope>
    <source>
        <strain evidence="8">Ps</strain>
    </source>
</reference>
<dbReference type="EMBL" id="CWGI01000001">
    <property type="protein sequence ID" value="CRX37312.1"/>
    <property type="molecule type" value="Genomic_DNA"/>
</dbReference>
<sequence>MLEYIKNFFRIIWFSLFEVHSLKRGSKKLKKWIKKNRREQDPNLHPFSKRWKYIYKKIRQFNRRAGIKIKVIGEENIPSGSAWIVPNHTSNLDGFYLIEALGSKLELTSVARDGIKKSRLTSGYFLGSDSFYLNRANIRESFTVLTQTAQYIKKNNRGVIIFPEGTRSLSTDLLDFKCGNFKFPQKYAIPILPITILGTLQAKHFFSFKYREIKVIVHKPIKSIQHIKLPTDILCRNIRNTIKNELDKYQKNLSPKELKHFLKLKEKSKVKQYKKNLKLNKEIQKSLEESVEIENDK</sequence>
<dbReference type="Proteomes" id="UP000242141">
    <property type="component" value="Unassembled WGS sequence"/>
</dbReference>
<dbReference type="PANTHER" id="PTHR10434">
    <property type="entry name" value="1-ACYL-SN-GLYCEROL-3-PHOSPHATE ACYLTRANSFERASE"/>
    <property type="match status" value="1"/>
</dbReference>
<evidence type="ECO:0000256" key="3">
    <source>
        <dbReference type="ARBA" id="ARBA00022679"/>
    </source>
</evidence>
<keyword evidence="8" id="KW-1185">Reference proteome</keyword>
<dbReference type="InterPro" id="IPR002123">
    <property type="entry name" value="Plipid/glycerol_acylTrfase"/>
</dbReference>
<comment type="pathway">
    <text evidence="1">Lipid metabolism.</text>
</comment>
<gene>
    <name evidence="7" type="ORF">HEPPS_05430</name>
</gene>
<keyword evidence="5 7" id="KW-0012">Acyltransferase</keyword>
<dbReference type="SUPFAM" id="SSF69593">
    <property type="entry name" value="Glycerol-3-phosphate (1)-acyltransferase"/>
    <property type="match status" value="1"/>
</dbReference>
<keyword evidence="2" id="KW-0444">Lipid biosynthesis</keyword>
<evidence type="ECO:0000313" key="8">
    <source>
        <dbReference type="Proteomes" id="UP000242141"/>
    </source>
</evidence>
<keyword evidence="4" id="KW-0443">Lipid metabolism</keyword>
<proteinExistence type="predicted"/>
<dbReference type="AlphaFoldDB" id="A0A0G7ZM95"/>
<protein>
    <submittedName>
        <fullName evidence="7">| plsC / 1-acyl-sn-glycerol-3-phosphate acyltransferase |:189399 Forward</fullName>
    </submittedName>
</protein>
<evidence type="ECO:0000256" key="5">
    <source>
        <dbReference type="ARBA" id="ARBA00023315"/>
    </source>
</evidence>
<dbReference type="PANTHER" id="PTHR10434:SF64">
    <property type="entry name" value="1-ACYL-SN-GLYCEROL-3-PHOSPHATE ACYLTRANSFERASE-RELATED"/>
    <property type="match status" value="1"/>
</dbReference>
<evidence type="ECO:0000313" key="7">
    <source>
        <dbReference type="EMBL" id="CRX37312.1"/>
    </source>
</evidence>
<accession>A0A0G7ZM95</accession>
<dbReference type="Pfam" id="PF01553">
    <property type="entry name" value="Acyltransferase"/>
    <property type="match status" value="1"/>
</dbReference>
<evidence type="ECO:0000256" key="2">
    <source>
        <dbReference type="ARBA" id="ARBA00022516"/>
    </source>
</evidence>